<accession>A0A1I8F4K6</accession>
<name>A0A1I8F4K6_9PLAT</name>
<dbReference type="InterPro" id="IPR036860">
    <property type="entry name" value="SH2_dom_sf"/>
</dbReference>
<keyword evidence="1" id="KW-1185">Reference proteome</keyword>
<protein>
    <submittedName>
        <fullName evidence="2">SRCR domain-containing protein</fullName>
    </submittedName>
</protein>
<dbReference type="Gene3D" id="3.30.505.10">
    <property type="entry name" value="SH2 domain"/>
    <property type="match status" value="1"/>
</dbReference>
<dbReference type="Proteomes" id="UP000095280">
    <property type="component" value="Unplaced"/>
</dbReference>
<dbReference type="AlphaFoldDB" id="A0A1I8F4K6"/>
<proteinExistence type="predicted"/>
<dbReference type="WBParaSite" id="maker-unitig_19694-snap-gene-0.2-mRNA-1">
    <property type="protein sequence ID" value="maker-unitig_19694-snap-gene-0.2-mRNA-1"/>
    <property type="gene ID" value="maker-unitig_19694-snap-gene-0.2"/>
</dbReference>
<evidence type="ECO:0000313" key="2">
    <source>
        <dbReference type="WBParaSite" id="maker-unitig_19694-snap-gene-0.2-mRNA-1"/>
    </source>
</evidence>
<reference evidence="2" key="1">
    <citation type="submission" date="2016-11" db="UniProtKB">
        <authorList>
            <consortium name="WormBaseParasite"/>
        </authorList>
    </citation>
    <scope>IDENTIFICATION</scope>
</reference>
<evidence type="ECO:0000313" key="1">
    <source>
        <dbReference type="Proteomes" id="UP000095280"/>
    </source>
</evidence>
<organism evidence="1 2">
    <name type="scientific">Macrostomum lignano</name>
    <dbReference type="NCBI Taxonomy" id="282301"/>
    <lineage>
        <taxon>Eukaryota</taxon>
        <taxon>Metazoa</taxon>
        <taxon>Spiralia</taxon>
        <taxon>Lophotrochozoa</taxon>
        <taxon>Platyhelminthes</taxon>
        <taxon>Rhabditophora</taxon>
        <taxon>Macrostomorpha</taxon>
        <taxon>Macrostomida</taxon>
        <taxon>Macrostomidae</taxon>
        <taxon>Macrostomum</taxon>
    </lineage>
</organism>
<sequence length="202" mass="22273">RPHSSFRAEQLDHLSRRDGGSFRFVDERRRCFGTAHGALLATQRCEATGRPARTAWTMRRHAGRSRTQWRRRMDNGLTKPSCHVGVVPTKYFTRAGCCGSQRRSGRKFHRSRLSNLPGAYGLAVRVLRPPAPQQQQQAAAAAVALDPRRIRATVSCATFSLRCRPAAGGVRIRGCSNEPVFRSLSELVQCHSLTLAGAGPAV</sequence>